<feature type="domain" description="GFO/IDH/MocA-like oxidoreductase" evidence="5">
    <location>
        <begin position="138"/>
        <end position="260"/>
    </location>
</feature>
<dbReference type="Pfam" id="PF01408">
    <property type="entry name" value="GFO_IDH_MocA"/>
    <property type="match status" value="1"/>
</dbReference>
<dbReference type="InterPro" id="IPR000683">
    <property type="entry name" value="Gfo/Idh/MocA-like_OxRdtase_N"/>
</dbReference>
<comment type="caution">
    <text evidence="6">The sequence shown here is derived from an EMBL/GenBank/DDBJ whole genome shotgun (WGS) entry which is preliminary data.</text>
</comment>
<dbReference type="PANTHER" id="PTHR22604">
    <property type="entry name" value="OXIDOREDUCTASES"/>
    <property type="match status" value="1"/>
</dbReference>
<evidence type="ECO:0000313" key="7">
    <source>
        <dbReference type="Proteomes" id="UP001430172"/>
    </source>
</evidence>
<dbReference type="Proteomes" id="UP001430172">
    <property type="component" value="Unassembled WGS sequence"/>
</dbReference>
<keyword evidence="7" id="KW-1185">Reference proteome</keyword>
<dbReference type="RefSeq" id="WP_204133070.1">
    <property type="nucleotide sequence ID" value="NZ_JAFDVD010000028.1"/>
</dbReference>
<accession>A0ABS2CRW2</accession>
<dbReference type="SUPFAM" id="SSF55347">
    <property type="entry name" value="Glyceraldehyde-3-phosphate dehydrogenase-like, C-terminal domain"/>
    <property type="match status" value="1"/>
</dbReference>
<dbReference type="Gene3D" id="3.30.360.10">
    <property type="entry name" value="Dihydrodipicolinate Reductase, domain 2"/>
    <property type="match status" value="1"/>
</dbReference>
<protein>
    <submittedName>
        <fullName evidence="6">Gfo/Idh/MocA family oxidoreductase</fullName>
    </submittedName>
</protein>
<dbReference type="PANTHER" id="PTHR22604:SF105">
    <property type="entry name" value="TRANS-1,2-DIHYDROBENZENE-1,2-DIOL DEHYDROGENASE"/>
    <property type="match status" value="1"/>
</dbReference>
<proteinExistence type="inferred from homology"/>
<gene>
    <name evidence="6" type="ORF">JQN70_19595</name>
</gene>
<comment type="similarity">
    <text evidence="1">Belongs to the Gfo/Idh/MocA family.</text>
</comment>
<evidence type="ECO:0000259" key="4">
    <source>
        <dbReference type="Pfam" id="PF01408"/>
    </source>
</evidence>
<dbReference type="InterPro" id="IPR036291">
    <property type="entry name" value="NAD(P)-bd_dom_sf"/>
</dbReference>
<dbReference type="InterPro" id="IPR055170">
    <property type="entry name" value="GFO_IDH_MocA-like_dom"/>
</dbReference>
<evidence type="ECO:0000256" key="1">
    <source>
        <dbReference type="ARBA" id="ARBA00010928"/>
    </source>
</evidence>
<evidence type="ECO:0000256" key="3">
    <source>
        <dbReference type="ARBA" id="ARBA00023027"/>
    </source>
</evidence>
<dbReference type="SUPFAM" id="SSF51735">
    <property type="entry name" value="NAD(P)-binding Rossmann-fold domains"/>
    <property type="match status" value="1"/>
</dbReference>
<dbReference type="Gene3D" id="3.40.50.720">
    <property type="entry name" value="NAD(P)-binding Rossmann-like Domain"/>
    <property type="match status" value="1"/>
</dbReference>
<dbReference type="InterPro" id="IPR050984">
    <property type="entry name" value="Gfo/Idh/MocA_domain"/>
</dbReference>
<keyword evidence="2" id="KW-0560">Oxidoreductase</keyword>
<name>A0ABS2CRW2_9MICO</name>
<reference evidence="6" key="1">
    <citation type="submission" date="2021-02" db="EMBL/GenBank/DDBJ databases">
        <title>Phycicoccus sp. MQZ13P-5T, whole genome shotgun sequence.</title>
        <authorList>
            <person name="Tuo L."/>
        </authorList>
    </citation>
    <scope>NUCLEOTIDE SEQUENCE</scope>
    <source>
        <strain evidence="6">MQZ13P-5</strain>
    </source>
</reference>
<evidence type="ECO:0000256" key="2">
    <source>
        <dbReference type="ARBA" id="ARBA00023002"/>
    </source>
</evidence>
<evidence type="ECO:0000313" key="6">
    <source>
        <dbReference type="EMBL" id="MBM6402603.1"/>
    </source>
</evidence>
<evidence type="ECO:0000259" key="5">
    <source>
        <dbReference type="Pfam" id="PF22725"/>
    </source>
</evidence>
<keyword evidence="3" id="KW-0520">NAD</keyword>
<dbReference type="EMBL" id="JAFDVD010000028">
    <property type="protein sequence ID" value="MBM6402603.1"/>
    <property type="molecule type" value="Genomic_DNA"/>
</dbReference>
<feature type="domain" description="Gfo/Idh/MocA-like oxidoreductase N-terminal" evidence="4">
    <location>
        <begin position="11"/>
        <end position="127"/>
    </location>
</feature>
<organism evidence="6 7">
    <name type="scientific">Phycicoccus sonneratiae</name>
    <dbReference type="NCBI Taxonomy" id="2807628"/>
    <lineage>
        <taxon>Bacteria</taxon>
        <taxon>Bacillati</taxon>
        <taxon>Actinomycetota</taxon>
        <taxon>Actinomycetes</taxon>
        <taxon>Micrococcales</taxon>
        <taxon>Intrasporangiaceae</taxon>
        <taxon>Phycicoccus</taxon>
    </lineage>
</organism>
<dbReference type="Pfam" id="PF22725">
    <property type="entry name" value="GFO_IDH_MocA_C3"/>
    <property type="match status" value="1"/>
</dbReference>
<sequence length="340" mass="36355">MSTSAEGTEPLRIGVLGAARITALSLVEPARLTGHRLVAVAARSPERAAAFAAEHGIERVLDSYRAVIEDPEVEAVYNPLPNAHHGHWNLAVATAGKHVLAEKPAAANADEMHAVAEAVRAAGVVWLEGFHYPYHPLFLRVRQIIASGGIGEVRHVDAPLWMPSPPDDDPRWSADLAGGSTMDLGCYSISCLRPLGEYAGGEPTLVDASATERDGHPGVDERLALEVEYPSGATGSGGSDMAYEGRNFQLTVTGSRGSIECPMFAVPSEDDTLVWRRTGSDAVVEHLGRRTSYTYQLEAFAAAVREGSPVVTDLDFSVATMTMIDRAYRLAGMEPRRAAS</sequence>